<accession>A0ACB0IDE6</accession>
<proteinExistence type="predicted"/>
<organism evidence="1 2">
    <name type="scientific">Trifolium pratense</name>
    <name type="common">Red clover</name>
    <dbReference type="NCBI Taxonomy" id="57577"/>
    <lineage>
        <taxon>Eukaryota</taxon>
        <taxon>Viridiplantae</taxon>
        <taxon>Streptophyta</taxon>
        <taxon>Embryophyta</taxon>
        <taxon>Tracheophyta</taxon>
        <taxon>Spermatophyta</taxon>
        <taxon>Magnoliopsida</taxon>
        <taxon>eudicotyledons</taxon>
        <taxon>Gunneridae</taxon>
        <taxon>Pentapetalae</taxon>
        <taxon>rosids</taxon>
        <taxon>fabids</taxon>
        <taxon>Fabales</taxon>
        <taxon>Fabaceae</taxon>
        <taxon>Papilionoideae</taxon>
        <taxon>50 kb inversion clade</taxon>
        <taxon>NPAAA clade</taxon>
        <taxon>Hologalegina</taxon>
        <taxon>IRL clade</taxon>
        <taxon>Trifolieae</taxon>
        <taxon>Trifolium</taxon>
    </lineage>
</organism>
<reference evidence="1" key="1">
    <citation type="submission" date="2023-10" db="EMBL/GenBank/DDBJ databases">
        <authorList>
            <person name="Rodriguez Cubillos JULIANA M."/>
            <person name="De Vega J."/>
        </authorList>
    </citation>
    <scope>NUCLEOTIDE SEQUENCE</scope>
</reference>
<sequence>MMIRSMMRLLSRSRVRMLAGGGGGGGHGSTVNFNYRRWSSASSSSFPPISAESIKEAYKEAFNGIDSLRIDEAKLDKLADFMMELTHVFQDEPEKLFEFVRILLDFRIGSIDLSVFKERLTELLKGHNNLIWKFNDLEPQGVTPLPLDDDGLPFKYDLAAVKDDQE</sequence>
<keyword evidence="2" id="KW-1185">Reference proteome</keyword>
<evidence type="ECO:0000313" key="1">
    <source>
        <dbReference type="EMBL" id="CAJ2630284.1"/>
    </source>
</evidence>
<protein>
    <submittedName>
        <fullName evidence="1">Uncharacterized protein</fullName>
    </submittedName>
</protein>
<dbReference type="Proteomes" id="UP001177021">
    <property type="component" value="Unassembled WGS sequence"/>
</dbReference>
<gene>
    <name evidence="1" type="ORF">MILVUS5_LOCUS2089</name>
</gene>
<comment type="caution">
    <text evidence="1">The sequence shown here is derived from an EMBL/GenBank/DDBJ whole genome shotgun (WGS) entry which is preliminary data.</text>
</comment>
<evidence type="ECO:0000313" key="2">
    <source>
        <dbReference type="Proteomes" id="UP001177021"/>
    </source>
</evidence>
<name>A0ACB0IDE6_TRIPR</name>
<dbReference type="EMBL" id="CASHSV030000001">
    <property type="protein sequence ID" value="CAJ2630284.1"/>
    <property type="molecule type" value="Genomic_DNA"/>
</dbReference>